<evidence type="ECO:0000256" key="1">
    <source>
        <dbReference type="SAM" id="Phobius"/>
    </source>
</evidence>
<feature type="transmembrane region" description="Helical" evidence="1">
    <location>
        <begin position="12"/>
        <end position="30"/>
    </location>
</feature>
<gene>
    <name evidence="2" type="ORF">FJU30_26405</name>
</gene>
<sequence>MDSNVTNTPELTAIIAIAGVAAQLLIAYLARRQIARQLDLQHLVSHRTTASFVADKRQKWIDELRTDMAFHLALSQEIVWKWDYMRQRAELRIQEEAVDAVGKVDPAKAGKILQEAADAFSPENGARDREHQERHTRIMFRLNPQEDLHIELRQCLEFIRAALSKTQGAKTPAEAKMLLEETTLLIGKAQEHTETILKAEWQRVKQEVAYPEVLMSAIPNPDLRK</sequence>
<dbReference type="AlphaFoldDB" id="A0A5J5FPR4"/>
<name>A0A5J5FPR4_9GAMM</name>
<evidence type="ECO:0000313" key="2">
    <source>
        <dbReference type="EMBL" id="KAA8993875.1"/>
    </source>
</evidence>
<keyword evidence="3" id="KW-1185">Reference proteome</keyword>
<dbReference type="Proteomes" id="UP000335415">
    <property type="component" value="Unassembled WGS sequence"/>
</dbReference>
<reference evidence="2 3" key="1">
    <citation type="submission" date="2019-09" db="EMBL/GenBank/DDBJ databases">
        <authorList>
            <person name="Li Y."/>
        </authorList>
    </citation>
    <scope>NUCLEOTIDE SEQUENCE [LARGE SCALE GENOMIC DNA]</scope>
    <source>
        <strain evidence="2 3">L3-3HA</strain>
    </source>
</reference>
<dbReference type="RefSeq" id="WP_150437899.1">
    <property type="nucleotide sequence ID" value="NZ_VYKJ01000033.1"/>
</dbReference>
<protein>
    <submittedName>
        <fullName evidence="2">Uncharacterized protein</fullName>
    </submittedName>
</protein>
<keyword evidence="1" id="KW-1133">Transmembrane helix</keyword>
<dbReference type="EMBL" id="VYKJ01000033">
    <property type="protein sequence ID" value="KAA8993875.1"/>
    <property type="molecule type" value="Genomic_DNA"/>
</dbReference>
<keyword evidence="1" id="KW-0472">Membrane</keyword>
<proteinExistence type="predicted"/>
<accession>A0A5J5FPR4</accession>
<evidence type="ECO:0000313" key="3">
    <source>
        <dbReference type="Proteomes" id="UP000335415"/>
    </source>
</evidence>
<organism evidence="2 3">
    <name type="scientific">Affinibrenneria salicis</name>
    <dbReference type="NCBI Taxonomy" id="2590031"/>
    <lineage>
        <taxon>Bacteria</taxon>
        <taxon>Pseudomonadati</taxon>
        <taxon>Pseudomonadota</taxon>
        <taxon>Gammaproteobacteria</taxon>
        <taxon>Enterobacterales</taxon>
        <taxon>Pectobacteriaceae</taxon>
        <taxon>Affinibrenneria</taxon>
    </lineage>
</organism>
<comment type="caution">
    <text evidence="2">The sequence shown here is derived from an EMBL/GenBank/DDBJ whole genome shotgun (WGS) entry which is preliminary data.</text>
</comment>
<keyword evidence="1" id="KW-0812">Transmembrane</keyword>
<dbReference type="OrthoDB" id="9151024at2"/>